<reference evidence="1 2" key="1">
    <citation type="submission" date="2023-06" db="EMBL/GenBank/DDBJ databases">
        <title>Genome sequence of Methancorpusculaceae sp. Cs1.</title>
        <authorList>
            <person name="Protasov E."/>
            <person name="Platt K."/>
            <person name="Poehlein A."/>
            <person name="Daniel R."/>
            <person name="Brune A."/>
        </authorList>
    </citation>
    <scope>NUCLEOTIDE SEQUENCE [LARGE SCALE GENOMIC DNA]</scope>
    <source>
        <strain evidence="1 2">Cs1</strain>
    </source>
</reference>
<gene>
    <name evidence="1" type="ORF">McpCs1_08530</name>
</gene>
<name>A0AAE4MG08_9EURY</name>
<accession>A0AAE4MG08</accession>
<comment type="caution">
    <text evidence="1">The sequence shown here is derived from an EMBL/GenBank/DDBJ whole genome shotgun (WGS) entry which is preliminary data.</text>
</comment>
<keyword evidence="2" id="KW-1185">Reference proteome</keyword>
<evidence type="ECO:0000313" key="2">
    <source>
        <dbReference type="Proteomes" id="UP001283212"/>
    </source>
</evidence>
<dbReference type="AlphaFoldDB" id="A0AAE4MG08"/>
<sequence>MKETKKICRIGKISVFLLLAVLLTCAVIVPAVADDGSAVFTQQEIQGMMTAGSVFSTVFDDALYNSLDDDAKANYMATVLSSMSSPSGNRYAMMNSISGLESANVNQQMQTQYQMRTNSILQQYDLSTYSEPLIERDSIYYDANAKTFTFTYSNGVLAMVKLVRDECCDGLNQDILLTEMQESLSSDELNSDKSLLRAVPGDKALLIYDLDATGQHVASFDPLISYLSTNNPSISSTVERNPTVPQYRTLLSGTSMSGGYRVIVIVSHGGVYSLNLLTNHPSVVLCETTTSTKLSMYSSDLLQNRVGVVYQSNEPDKFALLPSFFEYYYSGNKLGGAYVHLGICKGFGDGWFADNTLASKFTASGASVVTGYVKEVHYTYEFGMNKIIIQNLANGNSLQSSVNAAKSSQGNTGPNGEYIVVYGNGGWTL</sequence>
<dbReference type="RefSeq" id="WP_338095998.1">
    <property type="nucleotide sequence ID" value="NZ_JAWDKB010000003.1"/>
</dbReference>
<dbReference type="EMBL" id="JAWDKB010000003">
    <property type="protein sequence ID" value="MDV0443476.1"/>
    <property type="molecule type" value="Genomic_DNA"/>
</dbReference>
<organism evidence="1 2">
    <name type="scientific">Methanorbis rubei</name>
    <dbReference type="NCBI Taxonomy" id="3028300"/>
    <lineage>
        <taxon>Archaea</taxon>
        <taxon>Methanobacteriati</taxon>
        <taxon>Methanobacteriota</taxon>
        <taxon>Stenosarchaea group</taxon>
        <taxon>Methanomicrobia</taxon>
        <taxon>Methanomicrobiales</taxon>
        <taxon>Methanocorpusculaceae</taxon>
        <taxon>Methanorbis</taxon>
    </lineage>
</organism>
<evidence type="ECO:0000313" key="1">
    <source>
        <dbReference type="EMBL" id="MDV0443476.1"/>
    </source>
</evidence>
<proteinExistence type="predicted"/>
<dbReference type="Proteomes" id="UP001283212">
    <property type="component" value="Unassembled WGS sequence"/>
</dbReference>
<protein>
    <submittedName>
        <fullName evidence="1">Uncharacterized protein</fullName>
    </submittedName>
</protein>